<evidence type="ECO:0000313" key="3">
    <source>
        <dbReference type="EMBL" id="UYU33633.1"/>
    </source>
</evidence>
<dbReference type="Pfam" id="PF12146">
    <property type="entry name" value="Hydrolase_4"/>
    <property type="match status" value="1"/>
</dbReference>
<evidence type="ECO:0000256" key="1">
    <source>
        <dbReference type="SAM" id="SignalP"/>
    </source>
</evidence>
<name>A0ABY6JLK9_9ENTR</name>
<dbReference type="SUPFAM" id="SSF53474">
    <property type="entry name" value="alpha/beta-Hydrolases"/>
    <property type="match status" value="1"/>
</dbReference>
<feature type="domain" description="Serine aminopeptidase S33" evidence="2">
    <location>
        <begin position="72"/>
        <end position="214"/>
    </location>
</feature>
<keyword evidence="4" id="KW-1185">Reference proteome</keyword>
<evidence type="ECO:0000313" key="4">
    <source>
        <dbReference type="Proteomes" id="UP001156318"/>
    </source>
</evidence>
<feature type="signal peptide" evidence="1">
    <location>
        <begin position="1"/>
        <end position="23"/>
    </location>
</feature>
<keyword evidence="3" id="KW-0378">Hydrolase</keyword>
<organism evidence="3 4">
    <name type="scientific">Siccibacter colletis</name>
    <dbReference type="NCBI Taxonomy" id="1505757"/>
    <lineage>
        <taxon>Bacteria</taxon>
        <taxon>Pseudomonadati</taxon>
        <taxon>Pseudomonadota</taxon>
        <taxon>Gammaproteobacteria</taxon>
        <taxon>Enterobacterales</taxon>
        <taxon>Enterobacteriaceae</taxon>
        <taxon>Siccibacter</taxon>
    </lineage>
</organism>
<dbReference type="InterPro" id="IPR029058">
    <property type="entry name" value="AB_hydrolase_fold"/>
</dbReference>
<protein>
    <submittedName>
        <fullName evidence="3">Alpha/beta fold hydrolase</fullName>
    </submittedName>
</protein>
<dbReference type="Gene3D" id="3.40.50.1820">
    <property type="entry name" value="alpha/beta hydrolase"/>
    <property type="match status" value="1"/>
</dbReference>
<accession>A0ABY6JLK9</accession>
<dbReference type="EMBL" id="CP074352">
    <property type="protein sequence ID" value="UYU33633.1"/>
    <property type="molecule type" value="Genomic_DNA"/>
</dbReference>
<keyword evidence="1" id="KW-0732">Signal</keyword>
<evidence type="ECO:0000259" key="2">
    <source>
        <dbReference type="Pfam" id="PF12146"/>
    </source>
</evidence>
<gene>
    <name evidence="3" type="ORF">KFZ77_09080</name>
</gene>
<sequence>MARELWVALLLLVLAGCQRQQVAAPPLGQHSFAAYQQQTRDWLLAHRAFQTLDKAGELAWNSPQEWRPAGRARKGILLVHGLGDSPGSFSDIGPALAQQGFLVRTALLPGHGTRPEDMLAVTVDDWRQVVREQAAMLASEEDTLWLGGFSTGANLALEYAVGHDVEGLLLFSPAFKSDTRYDFLAPALALFRDWLRPRSKVFPQQIATRYLRVPTNGFAQFWYTSATARRLLAAQPFTKPVVMVLAEHDSVLDTRWMLDRFDEDFPHPASRLIWYGNPHTAQQAAQRVLVRTDYLPDERISQFSHMSVLFSPDNPLYGRAGRERLCANGQSEAFAQRCLKGEEVWYSDWGFQAEDKVHARLTWNPWFSWQEAVIGAVVNGTPLPPTP</sequence>
<dbReference type="GO" id="GO:0016787">
    <property type="term" value="F:hydrolase activity"/>
    <property type="evidence" value="ECO:0007669"/>
    <property type="project" value="UniProtKB-KW"/>
</dbReference>
<feature type="chain" id="PRO_5045307312" evidence="1">
    <location>
        <begin position="24"/>
        <end position="387"/>
    </location>
</feature>
<reference evidence="3 4" key="1">
    <citation type="submission" date="2021-05" db="EMBL/GenBank/DDBJ databases">
        <title>Isolation, identification, and the growth promoting effects of Pantoea dispersa strain YSD J2 from the aboveground leaves of Cyperus esculentus L.Var. Sativus.</title>
        <authorList>
            <person name="Wang S."/>
            <person name="Tang X.M."/>
            <person name="Huang Y.N."/>
        </authorList>
    </citation>
    <scope>NUCLEOTIDE SEQUENCE [LARGE SCALE GENOMIC DNA]</scope>
    <source>
        <strain evidence="4">YSD YN2</strain>
    </source>
</reference>
<proteinExistence type="predicted"/>
<dbReference type="InterPro" id="IPR022742">
    <property type="entry name" value="Hydrolase_4"/>
</dbReference>
<dbReference type="Proteomes" id="UP001156318">
    <property type="component" value="Chromosome"/>
</dbReference>
<dbReference type="PROSITE" id="PS51257">
    <property type="entry name" value="PROKAR_LIPOPROTEIN"/>
    <property type="match status" value="1"/>
</dbReference>